<dbReference type="Pfam" id="PF04155">
    <property type="entry name" value="Ground-like"/>
    <property type="match status" value="1"/>
</dbReference>
<evidence type="ECO:0000259" key="2">
    <source>
        <dbReference type="Pfam" id="PF04155"/>
    </source>
</evidence>
<dbReference type="Proteomes" id="UP000887566">
    <property type="component" value="Unplaced"/>
</dbReference>
<dbReference type="WBParaSite" id="PSAMB.scaffold3158size19434.g20508.t1">
    <property type="protein sequence ID" value="PSAMB.scaffold3158size19434.g20508.t1"/>
    <property type="gene ID" value="PSAMB.scaffold3158size19434.g20508"/>
</dbReference>
<accession>A0A914W3L7</accession>
<evidence type="ECO:0000313" key="3">
    <source>
        <dbReference type="Proteomes" id="UP000887566"/>
    </source>
</evidence>
<proteinExistence type="predicted"/>
<feature type="chain" id="PRO_5037019578" evidence="1">
    <location>
        <begin position="21"/>
        <end position="183"/>
    </location>
</feature>
<sequence>MNKLLLFSLTVASFFAFGEACGFGSLCGGLGGLGGASSAPACPPPVVSCPSAPLQNSCSSGGYGGCGGGGGGGGGGCGGCRTRRRQFRRRHTRDAVHHITEFVNSTDDHPVCNNVQLHDIIEKHLSDDAEKTKDAIHNAVTKEMQGLNFAVFCSAHEFYFTSDNHMYCLHGNKIMTCYVFQSN</sequence>
<evidence type="ECO:0000313" key="4">
    <source>
        <dbReference type="WBParaSite" id="PSAMB.scaffold3158size19434.g20508.t1"/>
    </source>
</evidence>
<feature type="signal peptide" evidence="1">
    <location>
        <begin position="1"/>
        <end position="20"/>
    </location>
</feature>
<dbReference type="InterPro" id="IPR007284">
    <property type="entry name" value="Ground-like_dom"/>
</dbReference>
<reference evidence="4" key="1">
    <citation type="submission" date="2022-11" db="UniProtKB">
        <authorList>
            <consortium name="WormBaseParasite"/>
        </authorList>
    </citation>
    <scope>IDENTIFICATION</scope>
</reference>
<keyword evidence="3" id="KW-1185">Reference proteome</keyword>
<organism evidence="3 4">
    <name type="scientific">Plectus sambesii</name>
    <dbReference type="NCBI Taxonomy" id="2011161"/>
    <lineage>
        <taxon>Eukaryota</taxon>
        <taxon>Metazoa</taxon>
        <taxon>Ecdysozoa</taxon>
        <taxon>Nematoda</taxon>
        <taxon>Chromadorea</taxon>
        <taxon>Plectida</taxon>
        <taxon>Plectina</taxon>
        <taxon>Plectoidea</taxon>
        <taxon>Plectidae</taxon>
        <taxon>Plectus</taxon>
    </lineage>
</organism>
<feature type="domain" description="Ground-like" evidence="2">
    <location>
        <begin position="111"/>
        <end position="180"/>
    </location>
</feature>
<name>A0A914W3L7_9BILA</name>
<evidence type="ECO:0000256" key="1">
    <source>
        <dbReference type="SAM" id="SignalP"/>
    </source>
</evidence>
<keyword evidence="1" id="KW-0732">Signal</keyword>
<protein>
    <submittedName>
        <fullName evidence="4">Ground-like domain-containing protein</fullName>
    </submittedName>
</protein>
<dbReference type="AlphaFoldDB" id="A0A914W3L7"/>